<dbReference type="Gene3D" id="3.50.50.60">
    <property type="entry name" value="FAD/NAD(P)-binding domain"/>
    <property type="match status" value="1"/>
</dbReference>
<dbReference type="Pfam" id="PF01266">
    <property type="entry name" value="DAO"/>
    <property type="match status" value="1"/>
</dbReference>
<comment type="caution">
    <text evidence="2">The sequence shown here is derived from an EMBL/GenBank/DDBJ whole genome shotgun (WGS) entry which is preliminary data.</text>
</comment>
<dbReference type="GO" id="GO:0005737">
    <property type="term" value="C:cytoplasm"/>
    <property type="evidence" value="ECO:0007669"/>
    <property type="project" value="TreeGrafter"/>
</dbReference>
<evidence type="ECO:0000313" key="2">
    <source>
        <dbReference type="EMBL" id="TLP62506.1"/>
    </source>
</evidence>
<dbReference type="Proteomes" id="UP000309033">
    <property type="component" value="Unassembled WGS sequence"/>
</dbReference>
<dbReference type="SUPFAM" id="SSF51905">
    <property type="entry name" value="FAD/NAD(P)-binding domain"/>
    <property type="match status" value="1"/>
</dbReference>
<dbReference type="OrthoDB" id="3613324at2"/>
<evidence type="ECO:0000259" key="1">
    <source>
        <dbReference type="Pfam" id="PF01266"/>
    </source>
</evidence>
<gene>
    <name evidence="2" type="ORF">FED44_11285</name>
</gene>
<dbReference type="InterPro" id="IPR036188">
    <property type="entry name" value="FAD/NAD-bd_sf"/>
</dbReference>
<organism evidence="2 3">
    <name type="scientific">Microbispora triticiradicis</name>
    <dbReference type="NCBI Taxonomy" id="2200763"/>
    <lineage>
        <taxon>Bacteria</taxon>
        <taxon>Bacillati</taxon>
        <taxon>Actinomycetota</taxon>
        <taxon>Actinomycetes</taxon>
        <taxon>Streptosporangiales</taxon>
        <taxon>Streptosporangiaceae</taxon>
        <taxon>Microbispora</taxon>
    </lineage>
</organism>
<dbReference type="AlphaFoldDB" id="A0A5R8ZCB0"/>
<dbReference type="Gene3D" id="3.30.9.10">
    <property type="entry name" value="D-Amino Acid Oxidase, subunit A, domain 2"/>
    <property type="match status" value="1"/>
</dbReference>
<dbReference type="PANTHER" id="PTHR13847">
    <property type="entry name" value="SARCOSINE DEHYDROGENASE-RELATED"/>
    <property type="match status" value="1"/>
</dbReference>
<keyword evidence="3" id="KW-1185">Reference proteome</keyword>
<name>A0A5R8ZCB0_9ACTN</name>
<feature type="domain" description="FAD dependent oxidoreductase" evidence="1">
    <location>
        <begin position="14"/>
        <end position="358"/>
    </location>
</feature>
<evidence type="ECO:0000313" key="3">
    <source>
        <dbReference type="Proteomes" id="UP000309033"/>
    </source>
</evidence>
<reference evidence="2" key="1">
    <citation type="submission" date="2019-05" db="EMBL/GenBank/DDBJ databases">
        <title>Isolation, diversity and antifungal activity of Actinobacteria from wheat.</title>
        <authorList>
            <person name="Yu B."/>
        </authorList>
    </citation>
    <scope>NUCLEOTIDE SEQUENCE [LARGE SCALE GENOMIC DNA]</scope>
    <source>
        <strain evidence="2">NEAU-HEGS1-5</strain>
    </source>
</reference>
<accession>A0A5R8ZCB0</accession>
<sequence>MGHDRMTGAIPDFDLAVVGAGVVGAMTGHLALEQDPGLRLLTLDQLERLDQDVPNATGLSAGLDVPTGRDARQRELAARSTALYRRLRAERPGLPVRSLDTFWLLARGNVGRLRETMAGPVLEEADPDALDGVFPGLRPSGDQTLLRSDGSWRADVAGLTRALLDEQRGRPGCAVWEDEEVTSLRPYGDGFLLAGEGGRPLARCRAAVVATGPWALHGPFGERMRAAGLRIKKVAAFHLDLRPAEGAPVLIFEDDDAFLLPQPESGRWLFSFTSQEWDVSPVLGPPAALSGGDYSEAVRVLRRYAPALAGALSGGRAFYDGYTRDRLPLVEPVPDHPGVVIAVGGNGSGFRLAPAIAERALGLLTPGHLNPRSLGPQSLGSGRS</sequence>
<protein>
    <submittedName>
        <fullName evidence="2">FAD-binding oxidoreductase</fullName>
    </submittedName>
</protein>
<proteinExistence type="predicted"/>
<dbReference type="EMBL" id="VANP01000003">
    <property type="protein sequence ID" value="TLP62506.1"/>
    <property type="molecule type" value="Genomic_DNA"/>
</dbReference>
<dbReference type="InterPro" id="IPR006076">
    <property type="entry name" value="FAD-dep_OxRdtase"/>
</dbReference>